<comment type="caution">
    <text evidence="1">The sequence shown here is derived from an EMBL/GenBank/DDBJ whole genome shotgun (WGS) entry which is preliminary data.</text>
</comment>
<sequence>MAFHARSFFQRLFHFSAIMVRNYKRKVTSNKVPMYVIQRAVSDVINIGRSIRSVANETNINPMTLCRSRKKALANSVDPDETPHDAARMGESTRHKWVNSRRMHIALFWYSLLPFRAGRNKDVNIC</sequence>
<reference evidence="1" key="1">
    <citation type="journal article" date="2019" name="bioRxiv">
        <title>The Genome of the Zebra Mussel, Dreissena polymorpha: A Resource for Invasive Species Research.</title>
        <authorList>
            <person name="McCartney M.A."/>
            <person name="Auch B."/>
            <person name="Kono T."/>
            <person name="Mallez S."/>
            <person name="Zhang Y."/>
            <person name="Obille A."/>
            <person name="Becker A."/>
            <person name="Abrahante J.E."/>
            <person name="Garbe J."/>
            <person name="Badalamenti J.P."/>
            <person name="Herman A."/>
            <person name="Mangelson H."/>
            <person name="Liachko I."/>
            <person name="Sullivan S."/>
            <person name="Sone E.D."/>
            <person name="Koren S."/>
            <person name="Silverstein K.A.T."/>
            <person name="Beckman K.B."/>
            <person name="Gohl D.M."/>
        </authorList>
    </citation>
    <scope>NUCLEOTIDE SEQUENCE</scope>
    <source>
        <strain evidence="1">Duluth1</strain>
        <tissue evidence="1">Whole animal</tissue>
    </source>
</reference>
<dbReference type="EMBL" id="JAIWYP010000015">
    <property type="protein sequence ID" value="KAH3704687.1"/>
    <property type="molecule type" value="Genomic_DNA"/>
</dbReference>
<gene>
    <name evidence="1" type="ORF">DPMN_079749</name>
</gene>
<organism evidence="1 2">
    <name type="scientific">Dreissena polymorpha</name>
    <name type="common">Zebra mussel</name>
    <name type="synonym">Mytilus polymorpha</name>
    <dbReference type="NCBI Taxonomy" id="45954"/>
    <lineage>
        <taxon>Eukaryota</taxon>
        <taxon>Metazoa</taxon>
        <taxon>Spiralia</taxon>
        <taxon>Lophotrochozoa</taxon>
        <taxon>Mollusca</taxon>
        <taxon>Bivalvia</taxon>
        <taxon>Autobranchia</taxon>
        <taxon>Heteroconchia</taxon>
        <taxon>Euheterodonta</taxon>
        <taxon>Imparidentia</taxon>
        <taxon>Neoheterodontei</taxon>
        <taxon>Myida</taxon>
        <taxon>Dreissenoidea</taxon>
        <taxon>Dreissenidae</taxon>
        <taxon>Dreissena</taxon>
    </lineage>
</organism>
<protein>
    <recommendedName>
        <fullName evidence="3">HTH psq-type domain-containing protein</fullName>
    </recommendedName>
</protein>
<dbReference type="AlphaFoldDB" id="A0A9D4BT90"/>
<keyword evidence="2" id="KW-1185">Reference proteome</keyword>
<accession>A0A9D4BT90</accession>
<evidence type="ECO:0000313" key="2">
    <source>
        <dbReference type="Proteomes" id="UP000828390"/>
    </source>
</evidence>
<evidence type="ECO:0000313" key="1">
    <source>
        <dbReference type="EMBL" id="KAH3704687.1"/>
    </source>
</evidence>
<name>A0A9D4BT90_DREPO</name>
<proteinExistence type="predicted"/>
<reference evidence="1" key="2">
    <citation type="submission" date="2020-11" db="EMBL/GenBank/DDBJ databases">
        <authorList>
            <person name="McCartney M.A."/>
            <person name="Auch B."/>
            <person name="Kono T."/>
            <person name="Mallez S."/>
            <person name="Becker A."/>
            <person name="Gohl D.M."/>
            <person name="Silverstein K.A.T."/>
            <person name="Koren S."/>
            <person name="Bechman K.B."/>
            <person name="Herman A."/>
            <person name="Abrahante J.E."/>
            <person name="Garbe J."/>
        </authorList>
    </citation>
    <scope>NUCLEOTIDE SEQUENCE</scope>
    <source>
        <strain evidence="1">Duluth1</strain>
        <tissue evidence="1">Whole animal</tissue>
    </source>
</reference>
<evidence type="ECO:0008006" key="3">
    <source>
        <dbReference type="Google" id="ProtNLM"/>
    </source>
</evidence>
<dbReference type="Proteomes" id="UP000828390">
    <property type="component" value="Unassembled WGS sequence"/>
</dbReference>